<gene>
    <name evidence="15" type="ORF">P4B07_30840</name>
</gene>
<dbReference type="InterPro" id="IPR042213">
    <property type="entry name" value="NBD_C_sf"/>
</dbReference>
<dbReference type="Proteomes" id="UP001214094">
    <property type="component" value="Plasmid unnamedB"/>
</dbReference>
<comment type="function">
    <text evidence="9">Catalyzes the ATP-dependent phosphorylation of 3-oxo-tetronate to 3-oxo-tetronate 4-phosphate.</text>
</comment>
<dbReference type="GeneID" id="29522533"/>
<name>A0ABY8HTH4_ENSAD</name>
<geneLocation type="plasmid" evidence="15 16">
    <name>unnamedB</name>
</geneLocation>
<evidence type="ECO:0000256" key="11">
    <source>
        <dbReference type="ARBA" id="ARBA00039461"/>
    </source>
</evidence>
<evidence type="ECO:0000313" key="16">
    <source>
        <dbReference type="Proteomes" id="UP001214094"/>
    </source>
</evidence>
<reference evidence="15 16" key="1">
    <citation type="submission" date="2023-03" db="EMBL/GenBank/DDBJ databases">
        <title>Comparative genome and transcriptome analysis combination mining strategies for increasing vitamin B12 production of Ensifer adhaerens strain.</title>
        <authorList>
            <person name="Yongheng L."/>
        </authorList>
    </citation>
    <scope>NUCLEOTIDE SEQUENCE [LARGE SCALE GENOMIC DNA]</scope>
    <source>
        <strain evidence="15 16">Casida A-T305</strain>
        <plasmid evidence="15 16">unnamedB</plasmid>
    </source>
</reference>
<accession>A0ABY8HTH4</accession>
<evidence type="ECO:0000256" key="4">
    <source>
        <dbReference type="ARBA" id="ARBA00022777"/>
    </source>
</evidence>
<evidence type="ECO:0000256" key="2">
    <source>
        <dbReference type="ARBA" id="ARBA00022679"/>
    </source>
</evidence>
<evidence type="ECO:0000256" key="7">
    <source>
        <dbReference type="ARBA" id="ARBA00035898"/>
    </source>
</evidence>
<keyword evidence="5" id="KW-0067">ATP-binding</keyword>
<keyword evidence="6" id="KW-0119">Carbohydrate metabolism</keyword>
<evidence type="ECO:0000256" key="3">
    <source>
        <dbReference type="ARBA" id="ARBA00022741"/>
    </source>
</evidence>
<dbReference type="Pfam" id="PF17042">
    <property type="entry name" value="NBD_C"/>
    <property type="match status" value="1"/>
</dbReference>
<comment type="catalytic activity">
    <reaction evidence="8">
        <text>3-dehydro-D-erythronate + ATP = 3-dehydro-4-O-phospho-D-erythronate + ADP + H(+)</text>
        <dbReference type="Rhea" id="RHEA:52556"/>
        <dbReference type="ChEBI" id="CHEBI:15378"/>
        <dbReference type="ChEBI" id="CHEBI:30616"/>
        <dbReference type="ChEBI" id="CHEBI:57958"/>
        <dbReference type="ChEBI" id="CHEBI:136593"/>
        <dbReference type="ChEBI" id="CHEBI:456216"/>
        <dbReference type="EC" id="2.7.1.217"/>
    </reaction>
</comment>
<dbReference type="RefSeq" id="WP_034801925.1">
    <property type="nucleotide sequence ID" value="NZ_CP015882.1"/>
</dbReference>
<evidence type="ECO:0000256" key="5">
    <source>
        <dbReference type="ARBA" id="ARBA00022840"/>
    </source>
</evidence>
<dbReference type="Gene3D" id="3.40.980.20">
    <property type="entry name" value="Four-carbon acid sugar kinase, nucleotide binding domain"/>
    <property type="match status" value="1"/>
</dbReference>
<comment type="similarity">
    <text evidence="1">Belongs to the four-carbon acid sugar kinase family.</text>
</comment>
<evidence type="ECO:0000256" key="1">
    <source>
        <dbReference type="ARBA" id="ARBA00005715"/>
    </source>
</evidence>
<dbReference type="EC" id="2.7.1.217" evidence="10"/>
<feature type="domain" description="Four-carbon acid sugar kinase N-terminal" evidence="13">
    <location>
        <begin position="3"/>
        <end position="232"/>
    </location>
</feature>
<keyword evidence="2 15" id="KW-0808">Transferase</keyword>
<protein>
    <recommendedName>
        <fullName evidence="11">3-oxo-tetronate kinase</fullName>
        <ecNumber evidence="10">2.7.1.217</ecNumber>
    </recommendedName>
    <alternativeName>
        <fullName evidence="12">3-dehydrotetronate 4-kinase</fullName>
    </alternativeName>
</protein>
<evidence type="ECO:0000256" key="8">
    <source>
        <dbReference type="ARBA" id="ARBA00036346"/>
    </source>
</evidence>
<evidence type="ECO:0000256" key="12">
    <source>
        <dbReference type="ARBA" id="ARBA00041377"/>
    </source>
</evidence>
<keyword evidence="3" id="KW-0547">Nucleotide-binding</keyword>
<evidence type="ECO:0000259" key="14">
    <source>
        <dbReference type="Pfam" id="PF17042"/>
    </source>
</evidence>
<dbReference type="NCBIfam" id="NF043035">
    <property type="entry name" value="OxoTetrKin"/>
    <property type="match status" value="1"/>
</dbReference>
<evidence type="ECO:0000313" key="15">
    <source>
        <dbReference type="EMBL" id="WFP95427.1"/>
    </source>
</evidence>
<organism evidence="15 16">
    <name type="scientific">Ensifer adhaerens</name>
    <name type="common">Sinorhizobium morelense</name>
    <dbReference type="NCBI Taxonomy" id="106592"/>
    <lineage>
        <taxon>Bacteria</taxon>
        <taxon>Pseudomonadati</taxon>
        <taxon>Pseudomonadota</taxon>
        <taxon>Alphaproteobacteria</taxon>
        <taxon>Hyphomicrobiales</taxon>
        <taxon>Rhizobiaceae</taxon>
        <taxon>Sinorhizobium/Ensifer group</taxon>
        <taxon>Ensifer</taxon>
    </lineage>
</organism>
<keyword evidence="16" id="KW-1185">Reference proteome</keyword>
<keyword evidence="4 15" id="KW-0418">Kinase</keyword>
<evidence type="ECO:0000256" key="9">
    <source>
        <dbReference type="ARBA" id="ARBA00037335"/>
    </source>
</evidence>
<dbReference type="Pfam" id="PF07005">
    <property type="entry name" value="SBD_N"/>
    <property type="match status" value="1"/>
</dbReference>
<evidence type="ECO:0000259" key="13">
    <source>
        <dbReference type="Pfam" id="PF07005"/>
    </source>
</evidence>
<dbReference type="Gene3D" id="3.40.50.10840">
    <property type="entry name" value="Putative sugar-binding, N-terminal domain"/>
    <property type="match status" value="1"/>
</dbReference>
<dbReference type="InterPro" id="IPR037051">
    <property type="entry name" value="4-carb_acid_sugar_kinase_N_sf"/>
</dbReference>
<keyword evidence="15" id="KW-0614">Plasmid</keyword>
<evidence type="ECO:0000256" key="10">
    <source>
        <dbReference type="ARBA" id="ARBA00039095"/>
    </source>
</evidence>
<dbReference type="GO" id="GO:0016301">
    <property type="term" value="F:kinase activity"/>
    <property type="evidence" value="ECO:0007669"/>
    <property type="project" value="UniProtKB-KW"/>
</dbReference>
<comment type="catalytic activity">
    <reaction evidence="7">
        <text>3-dehydro-L-erythronate + ATP = 3-dehydro-4-O-phospho-L-erythronate + ADP + H(+)</text>
        <dbReference type="Rhea" id="RHEA:52552"/>
        <dbReference type="ChEBI" id="CHEBI:15378"/>
        <dbReference type="ChEBI" id="CHEBI:30616"/>
        <dbReference type="ChEBI" id="CHEBI:136592"/>
        <dbReference type="ChEBI" id="CHEBI:136670"/>
        <dbReference type="ChEBI" id="CHEBI:456216"/>
        <dbReference type="EC" id="2.7.1.217"/>
    </reaction>
</comment>
<dbReference type="InterPro" id="IPR050007">
    <property type="entry name" value="OtnK"/>
</dbReference>
<sequence>MLLGVIADDFTGASDIANTLAKGLPRQGGLRTVQYLGIPRAKAEPEVEAGVIALKSRSIDVASAVEQSLESLRWLLDQGCRQIVFKYCSTFDSTPAGNIGPVAEALAEALGVSGVIACPAFPGADRTVYNGHLFVKDRLLSESGLQNHPLNPMTDADIRRWLRLQSTTEVGHVEIAVVRQGSAEIGAALRENGERNRTLVIVDAITDDDLVAIGRAAAGDRLVTGGSGIAIGLAANFIEQGLAAGTSASVAGVDGPEAILAGSCSGATREQVEIHRKNHPTLAIDVGGVMAGSVTTAMLTSFLLANEGRAPLVYSSSTPDEVQAVQARFGREAVAAALDELFAKTAQELVKAGVRRLVVAGGETSGAVVSALDLGALTIGPEIDPGVPVLLSGGAKAVSLALKSGNFGAPDFFVKALERLAGR</sequence>
<dbReference type="SUPFAM" id="SSF142764">
    <property type="entry name" value="YgbK-like"/>
    <property type="match status" value="1"/>
</dbReference>
<feature type="domain" description="Four-carbon acid sugar kinase nucleotide binding" evidence="14">
    <location>
        <begin position="258"/>
        <end position="413"/>
    </location>
</feature>
<evidence type="ECO:0000256" key="6">
    <source>
        <dbReference type="ARBA" id="ARBA00023277"/>
    </source>
</evidence>
<dbReference type="InterPro" id="IPR031475">
    <property type="entry name" value="NBD_C"/>
</dbReference>
<proteinExistence type="inferred from homology"/>
<dbReference type="InterPro" id="IPR010737">
    <property type="entry name" value="4-carb_acid_sugar_kinase_N"/>
</dbReference>
<dbReference type="EMBL" id="CP121310">
    <property type="protein sequence ID" value="WFP95427.1"/>
    <property type="molecule type" value="Genomic_DNA"/>
</dbReference>